<keyword evidence="1" id="KW-0175">Coiled coil</keyword>
<evidence type="ECO:0000313" key="2">
    <source>
        <dbReference type="EMBL" id="MBA0755944.1"/>
    </source>
</evidence>
<feature type="coiled-coil region" evidence="1">
    <location>
        <begin position="5"/>
        <end position="32"/>
    </location>
</feature>
<sequence length="53" mass="6159">MKRRIEELEVTLQSCEIRIEFLEANEERQKEQLHFLLAGGNNKGKGPMANTEE</sequence>
<proteinExistence type="predicted"/>
<gene>
    <name evidence="2" type="ORF">Gogos_020083</name>
</gene>
<name>A0A7J9D5U8_GOSGO</name>
<protein>
    <submittedName>
        <fullName evidence="2">Uncharacterized protein</fullName>
    </submittedName>
</protein>
<reference evidence="2 3" key="1">
    <citation type="journal article" date="2019" name="Genome Biol. Evol.">
        <title>Insights into the evolution of the New World diploid cottons (Gossypium, subgenus Houzingenia) based on genome sequencing.</title>
        <authorList>
            <person name="Grover C.E."/>
            <person name="Arick M.A. 2nd"/>
            <person name="Thrash A."/>
            <person name="Conover J.L."/>
            <person name="Sanders W.S."/>
            <person name="Peterson D.G."/>
            <person name="Frelichowski J.E."/>
            <person name="Scheffler J.A."/>
            <person name="Scheffler B.E."/>
            <person name="Wendel J.F."/>
        </authorList>
    </citation>
    <scope>NUCLEOTIDE SEQUENCE [LARGE SCALE GENOMIC DNA]</scope>
    <source>
        <strain evidence="2">5</strain>
        <tissue evidence="2">Leaf</tissue>
    </source>
</reference>
<evidence type="ECO:0000256" key="1">
    <source>
        <dbReference type="SAM" id="Coils"/>
    </source>
</evidence>
<dbReference type="Proteomes" id="UP000593579">
    <property type="component" value="Unassembled WGS sequence"/>
</dbReference>
<dbReference type="AlphaFoldDB" id="A0A7J9D5U8"/>
<keyword evidence="3" id="KW-1185">Reference proteome</keyword>
<dbReference type="EMBL" id="JABEZY010272801">
    <property type="protein sequence ID" value="MBA0755944.1"/>
    <property type="molecule type" value="Genomic_DNA"/>
</dbReference>
<dbReference type="OrthoDB" id="976802at2759"/>
<organism evidence="2 3">
    <name type="scientific">Gossypium gossypioides</name>
    <name type="common">Mexican cotton</name>
    <name type="synonym">Selera gossypioides</name>
    <dbReference type="NCBI Taxonomy" id="34282"/>
    <lineage>
        <taxon>Eukaryota</taxon>
        <taxon>Viridiplantae</taxon>
        <taxon>Streptophyta</taxon>
        <taxon>Embryophyta</taxon>
        <taxon>Tracheophyta</taxon>
        <taxon>Spermatophyta</taxon>
        <taxon>Magnoliopsida</taxon>
        <taxon>eudicotyledons</taxon>
        <taxon>Gunneridae</taxon>
        <taxon>Pentapetalae</taxon>
        <taxon>rosids</taxon>
        <taxon>malvids</taxon>
        <taxon>Malvales</taxon>
        <taxon>Malvaceae</taxon>
        <taxon>Malvoideae</taxon>
        <taxon>Gossypium</taxon>
    </lineage>
</organism>
<evidence type="ECO:0000313" key="3">
    <source>
        <dbReference type="Proteomes" id="UP000593579"/>
    </source>
</evidence>
<comment type="caution">
    <text evidence="2">The sequence shown here is derived from an EMBL/GenBank/DDBJ whole genome shotgun (WGS) entry which is preliminary data.</text>
</comment>
<accession>A0A7J9D5U8</accession>